<comment type="caution">
    <text evidence="1">The sequence shown here is derived from an EMBL/GenBank/DDBJ whole genome shotgun (WGS) entry which is preliminary data.</text>
</comment>
<name>A0ABW1WB90_9GAMM</name>
<accession>A0ABW1WB90</accession>
<evidence type="ECO:0000313" key="2">
    <source>
        <dbReference type="Proteomes" id="UP001596264"/>
    </source>
</evidence>
<dbReference type="Proteomes" id="UP001596264">
    <property type="component" value="Unassembled WGS sequence"/>
</dbReference>
<protein>
    <submittedName>
        <fullName evidence="1">Uncharacterized protein</fullName>
    </submittedName>
</protein>
<keyword evidence="2" id="KW-1185">Reference proteome</keyword>
<gene>
    <name evidence="1" type="ORF">ACFP58_11240</name>
</gene>
<reference evidence="2" key="1">
    <citation type="journal article" date="2019" name="Int. J. Syst. Evol. Microbiol.">
        <title>The Global Catalogue of Microorganisms (GCM) 10K type strain sequencing project: providing services to taxonomists for standard genome sequencing and annotation.</title>
        <authorList>
            <consortium name="The Broad Institute Genomics Platform"/>
            <consortium name="The Broad Institute Genome Sequencing Center for Infectious Disease"/>
            <person name="Wu L."/>
            <person name="Ma J."/>
        </authorList>
    </citation>
    <scope>NUCLEOTIDE SEQUENCE [LARGE SCALE GENOMIC DNA]</scope>
    <source>
        <strain evidence="2">CCM 2050</strain>
    </source>
</reference>
<proteinExistence type="predicted"/>
<evidence type="ECO:0000313" key="1">
    <source>
        <dbReference type="EMBL" id="MFC6382021.1"/>
    </source>
</evidence>
<sequence length="163" mass="17482">MLNTNKEIPLSSRYVRTLLLSTALMSFTINSSIAVAKSSDTPIRFAKGALTSTITGKLKPSENEHWYRFNAGSGQYTVINIAPLAGKGIGTSETANVGVLHMPNGTQDGTKGGIVYQGCLPASGDYRLRIARNLMATQGKTAGYSVEIMILPKYASESLCKYL</sequence>
<organism evidence="1 2">
    <name type="scientific">Psychrobacter glacincola</name>
    <dbReference type="NCBI Taxonomy" id="56810"/>
    <lineage>
        <taxon>Bacteria</taxon>
        <taxon>Pseudomonadati</taxon>
        <taxon>Pseudomonadota</taxon>
        <taxon>Gammaproteobacteria</taxon>
        <taxon>Moraxellales</taxon>
        <taxon>Moraxellaceae</taxon>
        <taxon>Psychrobacter</taxon>
    </lineage>
</organism>
<dbReference type="EMBL" id="JBHSTZ010000034">
    <property type="protein sequence ID" value="MFC6382021.1"/>
    <property type="molecule type" value="Genomic_DNA"/>
</dbReference>
<dbReference type="RefSeq" id="WP_227691961.1">
    <property type="nucleotide sequence ID" value="NZ_CAJGZK010000029.1"/>
</dbReference>
<dbReference type="Gene3D" id="2.60.120.380">
    <property type="match status" value="1"/>
</dbReference>